<comment type="cofactor">
    <cofactor evidence="2">
        <name>FAD</name>
        <dbReference type="ChEBI" id="CHEBI:57692"/>
    </cofactor>
</comment>
<dbReference type="Gene3D" id="2.40.30.10">
    <property type="entry name" value="Translation factors"/>
    <property type="match status" value="1"/>
</dbReference>
<dbReference type="Proteomes" id="UP001501358">
    <property type="component" value="Unassembled WGS sequence"/>
</dbReference>
<keyword evidence="8" id="KW-0520">NAD</keyword>
<dbReference type="EC" id="1.14.12.17" evidence="4"/>
<sequence length="423" mass="46742">MISSGKTDMDDYHSLLARHHAMRLRRQILSPGGPASPGAGSPRRGVDLRDGAAVQQLIMQNLHLVTPFDQLIDHLYEAMFRRRPYLRSMFPESMDFQQDRLGQMFTYMIDNLHHPEQVASVFEQLGRGHRKLGVQPVHYETFEEALREALRVQAGPQWTPELDDAWTRALRFAVGAMVDGAEAALTEPPYWTAEVVGHERRGPDLAVLRILPNEPYSYRAGQHGSLQSPLMPRAWRRYSIACAPRQDDVLEFHVRLTGPGGMSEALVEHTRVGDTLRLGPAGGTTTLDGAPLGDLLLVAGGTGLAQAKAILQDLATRHADGRQVHLFVGARTRSDLYDWDDLAELEARCPWLEVVPVISEDPWFQGETGMVADALDRHGDWSAHLALVSGPPKMVESTVTRLIEAGTPAGRILHDPVPGIGEA</sequence>
<protein>
    <recommendedName>
        <fullName evidence="4">nitric oxide dioxygenase</fullName>
        <ecNumber evidence="4">1.14.12.17</ecNumber>
    </recommendedName>
</protein>
<evidence type="ECO:0000313" key="15">
    <source>
        <dbReference type="Proteomes" id="UP001501358"/>
    </source>
</evidence>
<gene>
    <name evidence="14" type="ORF">GCM10010406_36630</name>
</gene>
<dbReference type="InterPro" id="IPR001433">
    <property type="entry name" value="OxRdtase_FAD/NAD-bd"/>
</dbReference>
<evidence type="ECO:0000256" key="9">
    <source>
        <dbReference type="ARBA" id="ARBA00048649"/>
    </source>
</evidence>
<comment type="catalytic activity">
    <reaction evidence="9">
        <text>2 nitric oxide + NADH + 2 O2 = 2 nitrate + NAD(+) + H(+)</text>
        <dbReference type="Rhea" id="RHEA:19469"/>
        <dbReference type="ChEBI" id="CHEBI:15378"/>
        <dbReference type="ChEBI" id="CHEBI:15379"/>
        <dbReference type="ChEBI" id="CHEBI:16480"/>
        <dbReference type="ChEBI" id="CHEBI:17632"/>
        <dbReference type="ChEBI" id="CHEBI:57540"/>
        <dbReference type="ChEBI" id="CHEBI:57945"/>
        <dbReference type="EC" id="1.14.12.17"/>
    </reaction>
</comment>
<comment type="cofactor">
    <cofactor evidence="1">
        <name>heme b</name>
        <dbReference type="ChEBI" id="CHEBI:60344"/>
    </cofactor>
</comment>
<dbReference type="InterPro" id="IPR008333">
    <property type="entry name" value="Cbr1-like_FAD-bd_dom"/>
</dbReference>
<dbReference type="Gene3D" id="3.40.50.80">
    <property type="entry name" value="Nucleotide-binding domain of ferredoxin-NADP reductase (FNR) module"/>
    <property type="match status" value="1"/>
</dbReference>
<feature type="domain" description="FAD-binding FR-type" evidence="13">
    <location>
        <begin position="188"/>
        <end position="288"/>
    </location>
</feature>
<dbReference type="PROSITE" id="PS01033">
    <property type="entry name" value="GLOBIN"/>
    <property type="match status" value="1"/>
</dbReference>
<evidence type="ECO:0000313" key="14">
    <source>
        <dbReference type="EMBL" id="GAA2496899.1"/>
    </source>
</evidence>
<evidence type="ECO:0000256" key="8">
    <source>
        <dbReference type="ARBA" id="ARBA00023027"/>
    </source>
</evidence>
<evidence type="ECO:0000256" key="11">
    <source>
        <dbReference type="RuleBase" id="RU000356"/>
    </source>
</evidence>
<proteinExistence type="inferred from homology"/>
<organism evidence="14 15">
    <name type="scientific">Streptomyces thermolineatus</name>
    <dbReference type="NCBI Taxonomy" id="44033"/>
    <lineage>
        <taxon>Bacteria</taxon>
        <taxon>Bacillati</taxon>
        <taxon>Actinomycetota</taxon>
        <taxon>Actinomycetes</taxon>
        <taxon>Kitasatosporales</taxon>
        <taxon>Streptomycetaceae</taxon>
        <taxon>Streptomyces</taxon>
    </lineage>
</organism>
<feature type="domain" description="Globin" evidence="12">
    <location>
        <begin position="49"/>
        <end position="182"/>
    </location>
</feature>
<dbReference type="RefSeq" id="WP_344384276.1">
    <property type="nucleotide sequence ID" value="NZ_BAAATA010000022.1"/>
</dbReference>
<keyword evidence="5" id="KW-0001">2Fe-2S</keyword>
<dbReference type="SUPFAM" id="SSF46458">
    <property type="entry name" value="Globin-like"/>
    <property type="match status" value="1"/>
</dbReference>
<keyword evidence="11" id="KW-0813">Transport</keyword>
<dbReference type="InterPro" id="IPR017938">
    <property type="entry name" value="Riboflavin_synthase-like_b-brl"/>
</dbReference>
<name>A0ABN3M7J6_9ACTN</name>
<dbReference type="CDD" id="cd06187">
    <property type="entry name" value="O2ase_reductase_like"/>
    <property type="match status" value="1"/>
</dbReference>
<dbReference type="InterPro" id="IPR017927">
    <property type="entry name" value="FAD-bd_FR_type"/>
</dbReference>
<dbReference type="Pfam" id="PF00175">
    <property type="entry name" value="NAD_binding_1"/>
    <property type="match status" value="1"/>
</dbReference>
<dbReference type="SUPFAM" id="SSF52343">
    <property type="entry name" value="Ferredoxin reductase-like, C-terminal NADP-linked domain"/>
    <property type="match status" value="1"/>
</dbReference>
<dbReference type="InterPro" id="IPR009050">
    <property type="entry name" value="Globin-like_sf"/>
</dbReference>
<keyword evidence="15" id="KW-1185">Reference proteome</keyword>
<keyword evidence="7" id="KW-0411">Iron-sulfur</keyword>
<evidence type="ECO:0000256" key="2">
    <source>
        <dbReference type="ARBA" id="ARBA00001974"/>
    </source>
</evidence>
<reference evidence="14 15" key="1">
    <citation type="journal article" date="2019" name="Int. J. Syst. Evol. Microbiol.">
        <title>The Global Catalogue of Microorganisms (GCM) 10K type strain sequencing project: providing services to taxonomists for standard genome sequencing and annotation.</title>
        <authorList>
            <consortium name="The Broad Institute Genomics Platform"/>
            <consortium name="The Broad Institute Genome Sequencing Center for Infectious Disease"/>
            <person name="Wu L."/>
            <person name="Ma J."/>
        </authorList>
    </citation>
    <scope>NUCLEOTIDE SEQUENCE [LARGE SCALE GENOMIC DNA]</scope>
    <source>
        <strain evidence="14 15">JCM 6307</strain>
    </source>
</reference>
<keyword evidence="11" id="KW-0408">Iron</keyword>
<dbReference type="PANTHER" id="PTHR47354:SF5">
    <property type="entry name" value="PROTEIN RFBI"/>
    <property type="match status" value="1"/>
</dbReference>
<comment type="caution">
    <text evidence="14">The sequence shown here is derived from an EMBL/GenBank/DDBJ whole genome shotgun (WGS) entry which is preliminary data.</text>
</comment>
<keyword evidence="11" id="KW-0479">Metal-binding</keyword>
<keyword evidence="11" id="KW-0561">Oxygen transport</keyword>
<dbReference type="Gene3D" id="1.10.490.10">
    <property type="entry name" value="Globins"/>
    <property type="match status" value="1"/>
</dbReference>
<dbReference type="InterPro" id="IPR039261">
    <property type="entry name" value="FNR_nucleotide-bd"/>
</dbReference>
<keyword evidence="11" id="KW-0349">Heme</keyword>
<dbReference type="PRINTS" id="PR00410">
    <property type="entry name" value="PHEHYDRXLASE"/>
</dbReference>
<evidence type="ECO:0000259" key="13">
    <source>
        <dbReference type="PROSITE" id="PS51384"/>
    </source>
</evidence>
<evidence type="ECO:0000259" key="12">
    <source>
        <dbReference type="PROSITE" id="PS01033"/>
    </source>
</evidence>
<evidence type="ECO:0000256" key="5">
    <source>
        <dbReference type="ARBA" id="ARBA00022714"/>
    </source>
</evidence>
<dbReference type="Pfam" id="PF00970">
    <property type="entry name" value="FAD_binding_6"/>
    <property type="match status" value="1"/>
</dbReference>
<evidence type="ECO:0000256" key="3">
    <source>
        <dbReference type="ARBA" id="ARBA00006401"/>
    </source>
</evidence>
<dbReference type="EMBL" id="BAAATA010000022">
    <property type="protein sequence ID" value="GAA2496899.1"/>
    <property type="molecule type" value="Genomic_DNA"/>
</dbReference>
<evidence type="ECO:0000256" key="4">
    <source>
        <dbReference type="ARBA" id="ARBA00012229"/>
    </source>
</evidence>
<keyword evidence="6" id="KW-0521">NADP</keyword>
<evidence type="ECO:0000256" key="1">
    <source>
        <dbReference type="ARBA" id="ARBA00001970"/>
    </source>
</evidence>
<accession>A0ABN3M7J6</accession>
<comment type="similarity">
    <text evidence="3">In the C-terminal section; belongs to the flavoprotein pyridine nucleotide cytochrome reductase family.</text>
</comment>
<dbReference type="Pfam" id="PF00042">
    <property type="entry name" value="Globin"/>
    <property type="match status" value="1"/>
</dbReference>
<dbReference type="CDD" id="cd19753">
    <property type="entry name" value="Mb-like_oxidoreductase"/>
    <property type="match status" value="1"/>
</dbReference>
<comment type="similarity">
    <text evidence="11">Belongs to the globin family.</text>
</comment>
<dbReference type="InterPro" id="IPR012292">
    <property type="entry name" value="Globin/Proto"/>
</dbReference>
<evidence type="ECO:0000256" key="6">
    <source>
        <dbReference type="ARBA" id="ARBA00022857"/>
    </source>
</evidence>
<dbReference type="InterPro" id="IPR000971">
    <property type="entry name" value="Globin"/>
</dbReference>
<dbReference type="PROSITE" id="PS51384">
    <property type="entry name" value="FAD_FR"/>
    <property type="match status" value="1"/>
</dbReference>
<dbReference type="SUPFAM" id="SSF63380">
    <property type="entry name" value="Riboflavin synthase domain-like"/>
    <property type="match status" value="1"/>
</dbReference>
<comment type="catalytic activity">
    <reaction evidence="10">
        <text>2 nitric oxide + NADPH + 2 O2 = 2 nitrate + NADP(+) + H(+)</text>
        <dbReference type="Rhea" id="RHEA:19465"/>
        <dbReference type="ChEBI" id="CHEBI:15378"/>
        <dbReference type="ChEBI" id="CHEBI:15379"/>
        <dbReference type="ChEBI" id="CHEBI:16480"/>
        <dbReference type="ChEBI" id="CHEBI:17632"/>
        <dbReference type="ChEBI" id="CHEBI:57783"/>
        <dbReference type="ChEBI" id="CHEBI:58349"/>
        <dbReference type="EC" id="1.14.12.17"/>
    </reaction>
</comment>
<dbReference type="PANTHER" id="PTHR47354">
    <property type="entry name" value="NADH OXIDOREDUCTASE HCR"/>
    <property type="match status" value="1"/>
</dbReference>
<dbReference type="InterPro" id="IPR050415">
    <property type="entry name" value="MRET"/>
</dbReference>
<evidence type="ECO:0000256" key="7">
    <source>
        <dbReference type="ARBA" id="ARBA00023014"/>
    </source>
</evidence>
<evidence type="ECO:0000256" key="10">
    <source>
        <dbReference type="ARBA" id="ARBA00049433"/>
    </source>
</evidence>